<name>A0A428N132_9BACI</name>
<protein>
    <submittedName>
        <fullName evidence="1">Uncharacterized protein</fullName>
    </submittedName>
</protein>
<evidence type="ECO:0000313" key="2">
    <source>
        <dbReference type="Proteomes" id="UP000275076"/>
    </source>
</evidence>
<dbReference type="EMBL" id="RBVX01000017">
    <property type="protein sequence ID" value="RSL32123.1"/>
    <property type="molecule type" value="Genomic_DNA"/>
</dbReference>
<dbReference type="Proteomes" id="UP000275076">
    <property type="component" value="Unassembled WGS sequence"/>
</dbReference>
<dbReference type="AlphaFoldDB" id="A0A428N132"/>
<comment type="caution">
    <text evidence="1">The sequence shown here is derived from an EMBL/GenBank/DDBJ whole genome shotgun (WGS) entry which is preliminary data.</text>
</comment>
<sequence length="189" mass="21893">MKNSKWIRTLVFIACVGLFIGVMEVAGVSIQKAVFAQVDMEERFEDFMKNNGYRESDISDYSEDYSSVDFDLKDDLYFEQSNDGKFWDDNTKLWSTISGVGKEDYIDDFVNLLDFSVQEEYDTGFDFEGMITDFIKKGDSKSETYYNEHVRISIHPAPDKEDPKSLSISVMQNYPEYGSEEEKVSRLKP</sequence>
<accession>A0A428N132</accession>
<keyword evidence="2" id="KW-1185">Reference proteome</keyword>
<gene>
    <name evidence="1" type="ORF">D7Z54_16985</name>
</gene>
<dbReference type="RefSeq" id="WP_125557206.1">
    <property type="nucleotide sequence ID" value="NZ_RBVX01000017.1"/>
</dbReference>
<evidence type="ECO:0000313" key="1">
    <source>
        <dbReference type="EMBL" id="RSL32123.1"/>
    </source>
</evidence>
<dbReference type="OrthoDB" id="2963943at2"/>
<proteinExistence type="predicted"/>
<reference evidence="1 2" key="1">
    <citation type="submission" date="2018-10" db="EMBL/GenBank/DDBJ databases">
        <title>Draft genome sequence of Bacillus salarius IM0101, isolated from a hypersaline soil in Inner Mongolia, China.</title>
        <authorList>
            <person name="Yamprayoonswat W."/>
            <person name="Boonvisut S."/>
            <person name="Jumpathong W."/>
            <person name="Sittihan S."/>
            <person name="Ruangsuj P."/>
            <person name="Wanthongcharoen S."/>
            <person name="Thongpramul N."/>
            <person name="Pimmason S."/>
            <person name="Yu B."/>
            <person name="Yasawong M."/>
        </authorList>
    </citation>
    <scope>NUCLEOTIDE SEQUENCE [LARGE SCALE GENOMIC DNA]</scope>
    <source>
        <strain evidence="1 2">IM0101</strain>
    </source>
</reference>
<organism evidence="1 2">
    <name type="scientific">Salibacterium salarium</name>
    <dbReference type="NCBI Taxonomy" id="284579"/>
    <lineage>
        <taxon>Bacteria</taxon>
        <taxon>Bacillati</taxon>
        <taxon>Bacillota</taxon>
        <taxon>Bacilli</taxon>
        <taxon>Bacillales</taxon>
        <taxon>Bacillaceae</taxon>
    </lineage>
</organism>